<dbReference type="Pfam" id="PF00561">
    <property type="entry name" value="Abhydrolase_1"/>
    <property type="match status" value="1"/>
</dbReference>
<name>A0ABT7YWC2_9ACTN</name>
<evidence type="ECO:0000259" key="2">
    <source>
        <dbReference type="Pfam" id="PF00561"/>
    </source>
</evidence>
<feature type="domain" description="AB hydrolase-1" evidence="2">
    <location>
        <begin position="75"/>
        <end position="177"/>
    </location>
</feature>
<reference evidence="3" key="1">
    <citation type="submission" date="2023-06" db="EMBL/GenBank/DDBJ databases">
        <title>Gycomyces niveus sp.nov., a novel actinomycete isolated from soil in Shouguang.</title>
        <authorList>
            <person name="Yang X."/>
            <person name="Zhao J."/>
        </authorList>
    </citation>
    <scope>NUCLEOTIDE SEQUENCE</scope>
    <source>
        <strain evidence="3">NEAU C2</strain>
    </source>
</reference>
<evidence type="ECO:0000256" key="1">
    <source>
        <dbReference type="SAM" id="MobiDB-lite"/>
    </source>
</evidence>
<dbReference type="Gene3D" id="3.40.50.1820">
    <property type="entry name" value="alpha/beta hydrolase"/>
    <property type="match status" value="1"/>
</dbReference>
<feature type="compositionally biased region" description="Pro residues" evidence="1">
    <location>
        <begin position="478"/>
        <end position="489"/>
    </location>
</feature>
<dbReference type="EMBL" id="JAUEMJ010000008">
    <property type="protein sequence ID" value="MDN3242508.1"/>
    <property type="molecule type" value="Genomic_DNA"/>
</dbReference>
<dbReference type="Proteomes" id="UP001171902">
    <property type="component" value="Unassembled WGS sequence"/>
</dbReference>
<dbReference type="RefSeq" id="WP_289959164.1">
    <property type="nucleotide sequence ID" value="NZ_JAUEMJ010000008.1"/>
</dbReference>
<feature type="region of interest" description="Disordered" evidence="1">
    <location>
        <begin position="389"/>
        <end position="489"/>
    </location>
</feature>
<dbReference type="InterPro" id="IPR029058">
    <property type="entry name" value="AB_hydrolase_fold"/>
</dbReference>
<proteinExistence type="predicted"/>
<accession>A0ABT7YWC2</accession>
<gene>
    <name evidence="3" type="ORF">QWI33_22495</name>
</gene>
<evidence type="ECO:0000313" key="4">
    <source>
        <dbReference type="Proteomes" id="UP001171902"/>
    </source>
</evidence>
<sequence>MNRQRHRARRSTAPYDRSSSAEPANQGRWRAMLAKYAVATRAPEADGAFESRWASVRGRRLHYRASKDDAPGETPLVLIHGLAVSHRYLMPLAAKLAPRYPVRAVDLPGFGLSEGPRNVLDVPALADWLAEWMRATGNAPAVLIANSFGTQIVVDLACRHPDLVRSLVLVGPTMDPRARSMTRQALRWLRGTPHEDPLQLPILLRDLADAGVYRAVRTLRLALRDPVETKLPGVQAPVLVTRGEHEAVTPQAWAEQVARLLPHSELAVVPSSPHDAVYTAADQLADIALPFLERTAAGPLLLHSAGRGAHVRLRAGYFPVPGKGGTMTDGNQTYDAAEHETFGFIDDEQPNEEGLTDAILDAEGYQEADKPGMTPEEQRRGATLEQQLAAEVPEDTGPARERDPGEPIPDEADPLQPVPDDGEPREPLPDESDPLQPIPGDPNDPDPVPPERDEAADPYAPDPTRPESGVPYGVDPFRPLPDEPVPPRP</sequence>
<comment type="caution">
    <text evidence="3">The sequence shown here is derived from an EMBL/GenBank/DDBJ whole genome shotgun (WGS) entry which is preliminary data.</text>
</comment>
<organism evidence="3 4">
    <name type="scientific">Glycomyces tritici</name>
    <dbReference type="NCBI Taxonomy" id="2665176"/>
    <lineage>
        <taxon>Bacteria</taxon>
        <taxon>Bacillati</taxon>
        <taxon>Actinomycetota</taxon>
        <taxon>Actinomycetes</taxon>
        <taxon>Glycomycetales</taxon>
        <taxon>Glycomycetaceae</taxon>
        <taxon>Glycomyces</taxon>
    </lineage>
</organism>
<feature type="compositionally biased region" description="Pro residues" evidence="1">
    <location>
        <begin position="436"/>
        <end position="448"/>
    </location>
</feature>
<feature type="compositionally biased region" description="Basic residues" evidence="1">
    <location>
        <begin position="1"/>
        <end position="10"/>
    </location>
</feature>
<dbReference type="GO" id="GO:0016787">
    <property type="term" value="F:hydrolase activity"/>
    <property type="evidence" value="ECO:0007669"/>
    <property type="project" value="UniProtKB-KW"/>
</dbReference>
<evidence type="ECO:0000313" key="3">
    <source>
        <dbReference type="EMBL" id="MDN3242508.1"/>
    </source>
</evidence>
<dbReference type="SUPFAM" id="SSF53474">
    <property type="entry name" value="alpha/beta-Hydrolases"/>
    <property type="match status" value="1"/>
</dbReference>
<feature type="region of interest" description="Disordered" evidence="1">
    <location>
        <begin position="1"/>
        <end position="24"/>
    </location>
</feature>
<dbReference type="PRINTS" id="PR00111">
    <property type="entry name" value="ABHYDROLASE"/>
</dbReference>
<dbReference type="PANTHER" id="PTHR46438">
    <property type="entry name" value="ALPHA/BETA-HYDROLASES SUPERFAMILY PROTEIN"/>
    <property type="match status" value="1"/>
</dbReference>
<dbReference type="PANTHER" id="PTHR46438:SF11">
    <property type="entry name" value="LIPASE-RELATED"/>
    <property type="match status" value="1"/>
</dbReference>
<keyword evidence="3" id="KW-0378">Hydrolase</keyword>
<protein>
    <submittedName>
        <fullName evidence="3">Alpha/beta fold hydrolase</fullName>
    </submittedName>
</protein>
<dbReference type="InterPro" id="IPR000073">
    <property type="entry name" value="AB_hydrolase_1"/>
</dbReference>
<keyword evidence="4" id="KW-1185">Reference proteome</keyword>